<gene>
    <name evidence="1" type="ORF">NCTC11842_00666</name>
</gene>
<dbReference type="AlphaFoldDB" id="A0A2X2CR93"/>
<name>A0A2X2CR93_PSELU</name>
<reference evidence="1 2" key="1">
    <citation type="submission" date="2018-06" db="EMBL/GenBank/DDBJ databases">
        <authorList>
            <consortium name="Pathogen Informatics"/>
            <person name="Doyle S."/>
        </authorList>
    </citation>
    <scope>NUCLEOTIDE SEQUENCE [LARGE SCALE GENOMIC DNA]</scope>
    <source>
        <strain evidence="1 2">NCTC11842</strain>
    </source>
</reference>
<evidence type="ECO:0000313" key="2">
    <source>
        <dbReference type="Proteomes" id="UP000250443"/>
    </source>
</evidence>
<dbReference type="EMBL" id="UAUF01000007">
    <property type="protein sequence ID" value="SPZ02545.1"/>
    <property type="molecule type" value="Genomic_DNA"/>
</dbReference>
<dbReference type="RefSeq" id="WP_112297565.1">
    <property type="nucleotide sequence ID" value="NZ_UAUF01000007.1"/>
</dbReference>
<sequence length="70" mass="7888">MSIEAQNDFGLIAHELMGVKLQLLILKSRAGFYIGTLDYEGPVSRESEYFPSYNAALNAFETGSWTQRQL</sequence>
<protein>
    <submittedName>
        <fullName evidence="1">Uncharacterized protein</fullName>
    </submittedName>
</protein>
<proteinExistence type="predicted"/>
<dbReference type="Proteomes" id="UP000250443">
    <property type="component" value="Unassembled WGS sequence"/>
</dbReference>
<evidence type="ECO:0000313" key="1">
    <source>
        <dbReference type="EMBL" id="SPZ02545.1"/>
    </source>
</evidence>
<accession>A0A2X2CR93</accession>
<organism evidence="1 2">
    <name type="scientific">Pseudomonas luteola</name>
    <dbReference type="NCBI Taxonomy" id="47886"/>
    <lineage>
        <taxon>Bacteria</taxon>
        <taxon>Pseudomonadati</taxon>
        <taxon>Pseudomonadota</taxon>
        <taxon>Gammaproteobacteria</taxon>
        <taxon>Pseudomonadales</taxon>
        <taxon>Pseudomonadaceae</taxon>
        <taxon>Pseudomonas</taxon>
    </lineage>
</organism>